<dbReference type="Gene3D" id="3.90.850.10">
    <property type="entry name" value="Fumarylacetoacetase-like, C-terminal domain"/>
    <property type="match status" value="1"/>
</dbReference>
<dbReference type="GO" id="GO:0018817">
    <property type="term" value="F:2-oxo-hept-3-ene-1,7-dioate hydratase activity"/>
    <property type="evidence" value="ECO:0007669"/>
    <property type="project" value="InterPro"/>
</dbReference>
<dbReference type="RefSeq" id="WP_092682954.1">
    <property type="nucleotide sequence ID" value="NZ_FODT01000003.1"/>
</dbReference>
<protein>
    <submittedName>
        <fullName evidence="1">2-oxohept-3-enedioate hydratase</fullName>
    </submittedName>
</protein>
<evidence type="ECO:0000313" key="2">
    <source>
        <dbReference type="Proteomes" id="UP000199615"/>
    </source>
</evidence>
<dbReference type="InterPro" id="IPR050772">
    <property type="entry name" value="Hydratase-Decarb/MhpD_sf"/>
</dbReference>
<dbReference type="Proteomes" id="UP000199615">
    <property type="component" value="Unassembled WGS sequence"/>
</dbReference>
<dbReference type="InterPro" id="IPR036663">
    <property type="entry name" value="Fumarylacetoacetase_C_sf"/>
</dbReference>
<dbReference type="GO" id="GO:0005737">
    <property type="term" value="C:cytoplasm"/>
    <property type="evidence" value="ECO:0007669"/>
    <property type="project" value="TreeGrafter"/>
</dbReference>
<dbReference type="GO" id="GO:0008684">
    <property type="term" value="F:2-oxopent-4-enoate hydratase activity"/>
    <property type="evidence" value="ECO:0007669"/>
    <property type="project" value="TreeGrafter"/>
</dbReference>
<gene>
    <name evidence="1" type="ORF">SAMN05444123_103378</name>
</gene>
<dbReference type="NCBIfam" id="TIGR02312">
    <property type="entry name" value="HpaH"/>
    <property type="match status" value="1"/>
</dbReference>
<sequence length="268" mass="28892">MALTSSEIRAAAGRLHQAEKTRVQIRQLSLDHPAISIADAYAIQKAWIDIKLAEGRVLRGHKIGLTSKAMQSQLAIDEPDSGVLLDDMFFDDGGVVPTDRFIATRIEAELAFVIKHRLSGPHCTIFDVLNATDFVTPALEILDTRVQRVDPDTQSTRKIFDTIADNAANAGIVLGGRPIRPLDADLRWIGALITKNGQLEETGLAAGVLNHPATAVAWLANTIAPQGLALEPGQIVLAGSFIRAIECRKGDTIQADYGPYGTVSCYFG</sequence>
<dbReference type="AlphaFoldDB" id="A0A1H8QW31"/>
<dbReference type="EMBL" id="FODT01000003">
    <property type="protein sequence ID" value="SEO58191.1"/>
    <property type="molecule type" value="Genomic_DNA"/>
</dbReference>
<dbReference type="FunFam" id="3.90.850.10:FF:000001">
    <property type="entry name" value="2-oxo-hepta-3-ene-1,7-dioic acid hydratase"/>
    <property type="match status" value="1"/>
</dbReference>
<reference evidence="2" key="1">
    <citation type="submission" date="2016-10" db="EMBL/GenBank/DDBJ databases">
        <authorList>
            <person name="Varghese N."/>
            <person name="Submissions S."/>
        </authorList>
    </citation>
    <scope>NUCLEOTIDE SEQUENCE [LARGE SCALE GENOMIC DNA]</scope>
    <source>
        <strain evidence="2">DSM 123</strain>
    </source>
</reference>
<dbReference type="OrthoDB" id="9792137at2"/>
<keyword evidence="2" id="KW-1185">Reference proteome</keyword>
<accession>A0A1H8QW31</accession>
<dbReference type="PANTHER" id="PTHR30143">
    <property type="entry name" value="ACID HYDRATASE"/>
    <property type="match status" value="1"/>
</dbReference>
<dbReference type="SUPFAM" id="SSF56529">
    <property type="entry name" value="FAH"/>
    <property type="match status" value="1"/>
</dbReference>
<organism evidence="1 2">
    <name type="scientific">Rhodopseudomonas pseudopalustris</name>
    <dbReference type="NCBI Taxonomy" id="1513892"/>
    <lineage>
        <taxon>Bacteria</taxon>
        <taxon>Pseudomonadati</taxon>
        <taxon>Pseudomonadota</taxon>
        <taxon>Alphaproteobacteria</taxon>
        <taxon>Hyphomicrobiales</taxon>
        <taxon>Nitrobacteraceae</taxon>
        <taxon>Rhodopseudomonas</taxon>
    </lineage>
</organism>
<dbReference type="PANTHER" id="PTHR30143:SF0">
    <property type="entry name" value="2-KETO-4-PENTENOATE HYDRATASE"/>
    <property type="match status" value="1"/>
</dbReference>
<dbReference type="InterPro" id="IPR012690">
    <property type="entry name" value="HpcG"/>
</dbReference>
<name>A0A1H8QW31_9BRAD</name>
<proteinExistence type="predicted"/>
<evidence type="ECO:0000313" key="1">
    <source>
        <dbReference type="EMBL" id="SEO58191.1"/>
    </source>
</evidence>